<dbReference type="InterPro" id="IPR038756">
    <property type="entry name" value="CheX-like"/>
</dbReference>
<keyword evidence="1" id="KW-0145">Chemotaxis</keyword>
<name>H5UP40_9MICO</name>
<dbReference type="EMBL" id="BAFE01000015">
    <property type="protein sequence ID" value="GAB47498.1"/>
    <property type="molecule type" value="Genomic_DNA"/>
</dbReference>
<evidence type="ECO:0000256" key="1">
    <source>
        <dbReference type="ARBA" id="ARBA00022500"/>
    </source>
</evidence>
<evidence type="ECO:0000313" key="4">
    <source>
        <dbReference type="Proteomes" id="UP000004367"/>
    </source>
</evidence>
<comment type="caution">
    <text evidence="3">The sequence shown here is derived from an EMBL/GenBank/DDBJ whole genome shotgun (WGS) entry which is preliminary data.</text>
</comment>
<dbReference type="Gene3D" id="3.40.1550.10">
    <property type="entry name" value="CheC-like"/>
    <property type="match status" value="1"/>
</dbReference>
<dbReference type="InterPro" id="IPR028051">
    <property type="entry name" value="CheX-like_dom"/>
</dbReference>
<organism evidence="3 4">
    <name type="scientific">Mobilicoccus pelagius NBRC 104925</name>
    <dbReference type="NCBI Taxonomy" id="1089455"/>
    <lineage>
        <taxon>Bacteria</taxon>
        <taxon>Bacillati</taxon>
        <taxon>Actinomycetota</taxon>
        <taxon>Actinomycetes</taxon>
        <taxon>Micrococcales</taxon>
        <taxon>Dermatophilaceae</taxon>
        <taxon>Mobilicoccus</taxon>
    </lineage>
</organism>
<dbReference type="InterPro" id="IPR028976">
    <property type="entry name" value="CheC-like_sf"/>
</dbReference>
<dbReference type="SUPFAM" id="SSF103039">
    <property type="entry name" value="CheC-like"/>
    <property type="match status" value="1"/>
</dbReference>
<reference evidence="3 4" key="1">
    <citation type="submission" date="2012-02" db="EMBL/GenBank/DDBJ databases">
        <title>Whole genome shotgun sequence of Mobilicoccus pelagius NBRC 104925.</title>
        <authorList>
            <person name="Yoshida Y."/>
            <person name="Hosoyama A."/>
            <person name="Tsuchikane K."/>
            <person name="Katsumata H."/>
            <person name="Yamazaki S."/>
            <person name="Fujita N."/>
        </authorList>
    </citation>
    <scope>NUCLEOTIDE SEQUENCE [LARGE SCALE GENOMIC DNA]</scope>
    <source>
        <strain evidence="3 4">NBRC 104925</strain>
    </source>
</reference>
<dbReference type="eggNOG" id="COG1406">
    <property type="taxonomic scope" value="Bacteria"/>
</dbReference>
<dbReference type="PANTHER" id="PTHR39452:SF1">
    <property type="entry name" value="CHEY-P PHOSPHATASE CHEX"/>
    <property type="match status" value="1"/>
</dbReference>
<dbReference type="PANTHER" id="PTHR39452">
    <property type="entry name" value="CHEY-P PHOSPHATASE CHEX"/>
    <property type="match status" value="1"/>
</dbReference>
<dbReference type="RefSeq" id="WP_009481396.1">
    <property type="nucleotide sequence ID" value="NZ_BAFE01000015.1"/>
</dbReference>
<gene>
    <name evidence="3" type="ORF">MOPEL_016_00010</name>
</gene>
<dbReference type="STRING" id="1089455.MOPEL_016_00010"/>
<evidence type="ECO:0000313" key="3">
    <source>
        <dbReference type="EMBL" id="GAB47498.1"/>
    </source>
</evidence>
<accession>H5UP40</accession>
<protein>
    <recommendedName>
        <fullName evidence="2">Chemotaxis phosphatase CheX-like domain-containing protein</fullName>
    </recommendedName>
</protein>
<keyword evidence="4" id="KW-1185">Reference proteome</keyword>
<dbReference type="Pfam" id="PF13690">
    <property type="entry name" value="CheX"/>
    <property type="match status" value="1"/>
</dbReference>
<dbReference type="GO" id="GO:0006935">
    <property type="term" value="P:chemotaxis"/>
    <property type="evidence" value="ECO:0007669"/>
    <property type="project" value="UniProtKB-KW"/>
</dbReference>
<dbReference type="AlphaFoldDB" id="H5UP40"/>
<dbReference type="Proteomes" id="UP000004367">
    <property type="component" value="Unassembled WGS sequence"/>
</dbReference>
<evidence type="ECO:0000259" key="2">
    <source>
        <dbReference type="Pfam" id="PF13690"/>
    </source>
</evidence>
<dbReference type="OrthoDB" id="5402373at2"/>
<sequence>MHLSNDDVAAIVNEVWSSMLGLPVDPLDVETPPHIEGPATSGSVGVNGATDCLICVEMGSDAARLFGATMFGLSEDEASDDDISDAIGELTNMVGGNIKSLLPEPSALSLPVVAQGTSPTLKVPSATKLLHSTYMCGDKPIVVTVWNRLP</sequence>
<proteinExistence type="predicted"/>
<feature type="domain" description="Chemotaxis phosphatase CheX-like" evidence="2">
    <location>
        <begin position="41"/>
        <end position="130"/>
    </location>
</feature>